<keyword evidence="3" id="KW-0328">Glycosyltransferase</keyword>
<dbReference type="PANTHER" id="PTHR11062">
    <property type="entry name" value="EXOSTOSIN HEPARAN SULFATE GLYCOSYLTRANSFERASE -RELATED"/>
    <property type="match status" value="1"/>
</dbReference>
<evidence type="ECO:0000313" key="8">
    <source>
        <dbReference type="Proteomes" id="UP000663760"/>
    </source>
</evidence>
<protein>
    <recommendedName>
        <fullName evidence="6">Exostosin GT47 domain-containing protein</fullName>
    </recommendedName>
</protein>
<dbReference type="AlphaFoldDB" id="A0A7I8KAH7"/>
<sequence>MNRSLKIFVYPHRRNESFAHALLPVDFEPSGNYASEGYFFKTLVRSHFITDDPSEADFFFLPFSITALRNDPKRYVSEIRRRYPFWDSSGGADHFYVACHSTGRSAMSKTPEVTVNAIQVVCSASYFLPGYVAHKDVSMPQIWPRKGAPPEVRSTQRSKLAFFAGAMNSRVRQQLLVSWVNDSEIFVNRGRLPTPYSEALLSSKFCLHAKGFEVNTARIGDAVFYGCVPVVLADQYELPFSDILDWRRFAVVVATVDIPLLKEILHGISPEEYEALHGNLLKVRKHFQWHLPARDYDVFHMVMYELWRRRGAVSLPLPATAADA</sequence>
<evidence type="ECO:0000256" key="1">
    <source>
        <dbReference type="ARBA" id="ARBA00004323"/>
    </source>
</evidence>
<keyword evidence="4" id="KW-0812">Transmembrane</keyword>
<keyword evidence="3" id="KW-0808">Transferase</keyword>
<evidence type="ECO:0000313" key="7">
    <source>
        <dbReference type="EMBL" id="CAA7394749.1"/>
    </source>
</evidence>
<dbReference type="GO" id="GO:0000139">
    <property type="term" value="C:Golgi membrane"/>
    <property type="evidence" value="ECO:0007669"/>
    <property type="project" value="UniProtKB-SubCell"/>
</dbReference>
<dbReference type="Proteomes" id="UP000663760">
    <property type="component" value="Chromosome 4"/>
</dbReference>
<keyword evidence="4" id="KW-0735">Signal-anchor</keyword>
<dbReference type="OrthoDB" id="1924787at2759"/>
<keyword evidence="5" id="KW-0333">Golgi apparatus</keyword>
<dbReference type="PANTHER" id="PTHR11062:SF95">
    <property type="entry name" value="EXOSTOSIN GT47 DOMAIN-CONTAINING PROTEIN"/>
    <property type="match status" value="1"/>
</dbReference>
<dbReference type="Pfam" id="PF03016">
    <property type="entry name" value="Exostosin_GT47"/>
    <property type="match status" value="1"/>
</dbReference>
<keyword evidence="8" id="KW-1185">Reference proteome</keyword>
<comment type="similarity">
    <text evidence="2">Belongs to the glycosyltransferase 47 family.</text>
</comment>
<dbReference type="EMBL" id="LR746267">
    <property type="protein sequence ID" value="CAA7394749.1"/>
    <property type="molecule type" value="Genomic_DNA"/>
</dbReference>
<dbReference type="InterPro" id="IPR040911">
    <property type="entry name" value="Exostosin_GT47"/>
</dbReference>
<evidence type="ECO:0000256" key="4">
    <source>
        <dbReference type="ARBA" id="ARBA00022968"/>
    </source>
</evidence>
<name>A0A7I8KAH7_SPIIN</name>
<comment type="subcellular location">
    <subcellularLocation>
        <location evidence="1">Golgi apparatus membrane</location>
        <topology evidence="1">Single-pass type II membrane protein</topology>
    </subcellularLocation>
</comment>
<reference evidence="7" key="1">
    <citation type="submission" date="2020-02" db="EMBL/GenBank/DDBJ databases">
        <authorList>
            <person name="Scholz U."/>
            <person name="Mascher M."/>
            <person name="Fiebig A."/>
        </authorList>
    </citation>
    <scope>NUCLEOTIDE SEQUENCE</scope>
</reference>
<organism evidence="7 8">
    <name type="scientific">Spirodela intermedia</name>
    <name type="common">Intermediate duckweed</name>
    <dbReference type="NCBI Taxonomy" id="51605"/>
    <lineage>
        <taxon>Eukaryota</taxon>
        <taxon>Viridiplantae</taxon>
        <taxon>Streptophyta</taxon>
        <taxon>Embryophyta</taxon>
        <taxon>Tracheophyta</taxon>
        <taxon>Spermatophyta</taxon>
        <taxon>Magnoliopsida</taxon>
        <taxon>Liliopsida</taxon>
        <taxon>Araceae</taxon>
        <taxon>Lemnoideae</taxon>
        <taxon>Spirodela</taxon>
    </lineage>
</organism>
<evidence type="ECO:0000259" key="6">
    <source>
        <dbReference type="Pfam" id="PF03016"/>
    </source>
</evidence>
<gene>
    <name evidence="7" type="ORF">SI8410_04005410</name>
</gene>
<evidence type="ECO:0000256" key="2">
    <source>
        <dbReference type="ARBA" id="ARBA00010271"/>
    </source>
</evidence>
<dbReference type="GO" id="GO:0016757">
    <property type="term" value="F:glycosyltransferase activity"/>
    <property type="evidence" value="ECO:0007669"/>
    <property type="project" value="UniProtKB-KW"/>
</dbReference>
<feature type="domain" description="Exostosin GT47" evidence="6">
    <location>
        <begin position="2"/>
        <end position="266"/>
    </location>
</feature>
<proteinExistence type="inferred from homology"/>
<dbReference type="InterPro" id="IPR004263">
    <property type="entry name" value="Exostosin"/>
</dbReference>
<evidence type="ECO:0000256" key="5">
    <source>
        <dbReference type="ARBA" id="ARBA00023034"/>
    </source>
</evidence>
<accession>A0A7I8KAH7</accession>
<evidence type="ECO:0000256" key="3">
    <source>
        <dbReference type="ARBA" id="ARBA00022676"/>
    </source>
</evidence>